<dbReference type="SUPFAM" id="SSF50630">
    <property type="entry name" value="Acid proteases"/>
    <property type="match status" value="1"/>
</dbReference>
<dbReference type="RefSeq" id="WP_092018927.1">
    <property type="nucleotide sequence ID" value="NZ_FOXH01000014.1"/>
</dbReference>
<dbReference type="Pfam" id="PF13650">
    <property type="entry name" value="Asp_protease_2"/>
    <property type="match status" value="1"/>
</dbReference>
<dbReference type="Pfam" id="PF17820">
    <property type="entry name" value="PDZ_6"/>
    <property type="match status" value="1"/>
</dbReference>
<dbReference type="SUPFAM" id="SSF50156">
    <property type="entry name" value="PDZ domain-like"/>
    <property type="match status" value="1"/>
</dbReference>
<dbReference type="GO" id="GO:0008233">
    <property type="term" value="F:peptidase activity"/>
    <property type="evidence" value="ECO:0007669"/>
    <property type="project" value="UniProtKB-KW"/>
</dbReference>
<feature type="domain" description="PDZ" evidence="1">
    <location>
        <begin position="367"/>
        <end position="437"/>
    </location>
</feature>
<dbReference type="SMART" id="SM00228">
    <property type="entry name" value="PDZ"/>
    <property type="match status" value="1"/>
</dbReference>
<evidence type="ECO:0000313" key="3">
    <source>
        <dbReference type="Proteomes" id="UP000199306"/>
    </source>
</evidence>
<accession>A0A1I5XCL0</accession>
<gene>
    <name evidence="2" type="ORF">SAMN04515674_11453</name>
</gene>
<dbReference type="Proteomes" id="UP000199306">
    <property type="component" value="Unassembled WGS sequence"/>
</dbReference>
<keyword evidence="2" id="KW-0378">Hydrolase</keyword>
<organism evidence="2 3">
    <name type="scientific">Pseudarcicella hirudinis</name>
    <dbReference type="NCBI Taxonomy" id="1079859"/>
    <lineage>
        <taxon>Bacteria</taxon>
        <taxon>Pseudomonadati</taxon>
        <taxon>Bacteroidota</taxon>
        <taxon>Cytophagia</taxon>
        <taxon>Cytophagales</taxon>
        <taxon>Flectobacillaceae</taxon>
        <taxon>Pseudarcicella</taxon>
    </lineage>
</organism>
<keyword evidence="3" id="KW-1185">Reference proteome</keyword>
<evidence type="ECO:0000259" key="1">
    <source>
        <dbReference type="PROSITE" id="PS50106"/>
    </source>
</evidence>
<dbReference type="InterPro" id="IPR036034">
    <property type="entry name" value="PDZ_sf"/>
</dbReference>
<dbReference type="EMBL" id="FOXH01000014">
    <property type="protein sequence ID" value="SFQ29387.1"/>
    <property type="molecule type" value="Genomic_DNA"/>
</dbReference>
<dbReference type="InterPro" id="IPR041489">
    <property type="entry name" value="PDZ_6"/>
</dbReference>
<evidence type="ECO:0000313" key="2">
    <source>
        <dbReference type="EMBL" id="SFQ29387.1"/>
    </source>
</evidence>
<dbReference type="PROSITE" id="PS50106">
    <property type="entry name" value="PDZ"/>
    <property type="match status" value="1"/>
</dbReference>
<dbReference type="OrthoDB" id="3521766at2"/>
<reference evidence="2 3" key="1">
    <citation type="submission" date="2016-10" db="EMBL/GenBank/DDBJ databases">
        <authorList>
            <person name="de Groot N.N."/>
        </authorList>
    </citation>
    <scope>NUCLEOTIDE SEQUENCE [LARGE SCALE GENOMIC DNA]</scope>
    <source>
        <strain evidence="3">E92,LMG 26720,CCM 7988</strain>
    </source>
</reference>
<protein>
    <submittedName>
        <fullName evidence="2">Aspartyl protease</fullName>
    </submittedName>
</protein>
<sequence>MKRYLRIILIKIILIAALPVIGYSQKGEADTVQLLANSLTSPARVSKNKDKLRMSLLSEEKYGFQLINKRQKQTRIPFELQSNLIVVPVKINNSDTLHFILDTGVSSIIITDPKVATMQHMKALRKVRIAGAGEGKDIQASVVLNNTLQMGDMIGFRQNLVVLDDDVLQLSQFVGSQIHGIIGYDIFNRFVVTIDFVSREIVLQNPEDYVYKPKKGMKFPISIEENKPYFSSLELVDSDKVTPLKVVLDTGAGHALSIDLAKSTTLHTPDKVVKAQLGRGLSGIINGSLGRIRKTRLGSLEIPNIIASFPDSTSVKAKVSPNSSRQGNIGCELLRRFTVTFNYRDQYIVLKPIPRRLREPFEHNMTGMELTAKGQSFREYFIERILNSSPAEEAGFKVGDNIIMINGRPSRDVSISEIYKMFQKKEGKVVDFVIKRGNEYLITSLKLRRLI</sequence>
<name>A0A1I5XCL0_9BACT</name>
<dbReference type="InterPro" id="IPR001478">
    <property type="entry name" value="PDZ"/>
</dbReference>
<keyword evidence="2" id="KW-0645">Protease</keyword>
<dbReference type="Gene3D" id="2.30.42.10">
    <property type="match status" value="1"/>
</dbReference>
<dbReference type="Gene3D" id="2.40.70.10">
    <property type="entry name" value="Acid Proteases"/>
    <property type="match status" value="2"/>
</dbReference>
<dbReference type="STRING" id="1079859.SAMN04515674_11453"/>
<dbReference type="InterPro" id="IPR021109">
    <property type="entry name" value="Peptidase_aspartic_dom_sf"/>
</dbReference>
<dbReference type="AlphaFoldDB" id="A0A1I5XCL0"/>
<proteinExistence type="predicted"/>
<dbReference type="GO" id="GO:0006508">
    <property type="term" value="P:proteolysis"/>
    <property type="evidence" value="ECO:0007669"/>
    <property type="project" value="UniProtKB-KW"/>
</dbReference>